<keyword evidence="2" id="KW-0479">Metal-binding</keyword>
<proteinExistence type="predicted"/>
<comment type="subcellular location">
    <subcellularLocation>
        <location evidence="1">Nucleus</location>
    </subcellularLocation>
</comment>
<accession>A0ABR0W8J3</accession>
<evidence type="ECO:0000259" key="7">
    <source>
        <dbReference type="PROSITE" id="PS50157"/>
    </source>
</evidence>
<dbReference type="InterPro" id="IPR044246">
    <property type="entry name" value="ZFP3-like"/>
</dbReference>
<dbReference type="Proteomes" id="UP001318860">
    <property type="component" value="Unassembled WGS sequence"/>
</dbReference>
<keyword evidence="4" id="KW-0862">Zinc</keyword>
<dbReference type="PROSITE" id="PS50157">
    <property type="entry name" value="ZINC_FINGER_C2H2_2"/>
    <property type="match status" value="1"/>
</dbReference>
<feature type="domain" description="C2H2-type" evidence="7">
    <location>
        <begin position="19"/>
        <end position="46"/>
    </location>
</feature>
<evidence type="ECO:0000256" key="4">
    <source>
        <dbReference type="ARBA" id="ARBA00022833"/>
    </source>
</evidence>
<reference evidence="8 9" key="1">
    <citation type="journal article" date="2021" name="Comput. Struct. Biotechnol. J.">
        <title>De novo genome assembly of the potent medicinal plant Rehmannia glutinosa using nanopore technology.</title>
        <authorList>
            <person name="Ma L."/>
            <person name="Dong C."/>
            <person name="Song C."/>
            <person name="Wang X."/>
            <person name="Zheng X."/>
            <person name="Niu Y."/>
            <person name="Chen S."/>
            <person name="Feng W."/>
        </authorList>
    </citation>
    <scope>NUCLEOTIDE SEQUENCE [LARGE SCALE GENOMIC DNA]</scope>
    <source>
        <strain evidence="8">DH-2019</strain>
    </source>
</reference>
<dbReference type="InterPro" id="IPR013087">
    <property type="entry name" value="Znf_C2H2_type"/>
</dbReference>
<evidence type="ECO:0000256" key="2">
    <source>
        <dbReference type="ARBA" id="ARBA00022723"/>
    </source>
</evidence>
<dbReference type="PANTHER" id="PTHR47287">
    <property type="entry name" value="C2H2 AND C2HC ZINC FINGERS SUPERFAMILY PROTEIN"/>
    <property type="match status" value="1"/>
</dbReference>
<keyword evidence="3 6" id="KW-0863">Zinc-finger</keyword>
<protein>
    <recommendedName>
        <fullName evidence="7">C2H2-type domain-containing protein</fullName>
    </recommendedName>
</protein>
<dbReference type="Pfam" id="PF13912">
    <property type="entry name" value="zf-C2H2_6"/>
    <property type="match status" value="1"/>
</dbReference>
<name>A0ABR0W8J3_REHGL</name>
<evidence type="ECO:0000256" key="3">
    <source>
        <dbReference type="ARBA" id="ARBA00022771"/>
    </source>
</evidence>
<comment type="caution">
    <text evidence="8">The sequence shown here is derived from an EMBL/GenBank/DDBJ whole genome shotgun (WGS) entry which is preliminary data.</text>
</comment>
<organism evidence="8 9">
    <name type="scientific">Rehmannia glutinosa</name>
    <name type="common">Chinese foxglove</name>
    <dbReference type="NCBI Taxonomy" id="99300"/>
    <lineage>
        <taxon>Eukaryota</taxon>
        <taxon>Viridiplantae</taxon>
        <taxon>Streptophyta</taxon>
        <taxon>Embryophyta</taxon>
        <taxon>Tracheophyta</taxon>
        <taxon>Spermatophyta</taxon>
        <taxon>Magnoliopsida</taxon>
        <taxon>eudicotyledons</taxon>
        <taxon>Gunneridae</taxon>
        <taxon>Pentapetalae</taxon>
        <taxon>asterids</taxon>
        <taxon>lamiids</taxon>
        <taxon>Lamiales</taxon>
        <taxon>Orobanchaceae</taxon>
        <taxon>Rehmannieae</taxon>
        <taxon>Rehmannia</taxon>
    </lineage>
</organism>
<dbReference type="PANTHER" id="PTHR47287:SF15">
    <property type="entry name" value="ZINC FINGER PROTEIN 3-LIKE"/>
    <property type="match status" value="1"/>
</dbReference>
<evidence type="ECO:0000256" key="1">
    <source>
        <dbReference type="ARBA" id="ARBA00004123"/>
    </source>
</evidence>
<evidence type="ECO:0000256" key="6">
    <source>
        <dbReference type="PROSITE-ProRule" id="PRU00042"/>
    </source>
</evidence>
<sequence length="145" mass="16223">MEGENVNLPNHAEDATRSFPCLYCSRKFHSSQALGGHQNAHKKERTAARRNKRTCEYAAVNGFSAFAPPQLLFSPNYPLGVLNPYIAAHGGGLCQFQSHQMAERRRFGSNAAARFENALVYRSKYLGEMHGNESKDQKLDLSLHL</sequence>
<dbReference type="InterPro" id="IPR036236">
    <property type="entry name" value="Znf_C2H2_sf"/>
</dbReference>
<keyword evidence="9" id="KW-1185">Reference proteome</keyword>
<keyword evidence="5" id="KW-0539">Nucleus</keyword>
<dbReference type="Gene3D" id="3.30.160.60">
    <property type="entry name" value="Classic Zinc Finger"/>
    <property type="match status" value="1"/>
</dbReference>
<evidence type="ECO:0000313" key="8">
    <source>
        <dbReference type="EMBL" id="KAK6143987.1"/>
    </source>
</evidence>
<dbReference type="SUPFAM" id="SSF57667">
    <property type="entry name" value="beta-beta-alpha zinc fingers"/>
    <property type="match status" value="1"/>
</dbReference>
<dbReference type="PROSITE" id="PS00028">
    <property type="entry name" value="ZINC_FINGER_C2H2_1"/>
    <property type="match status" value="1"/>
</dbReference>
<dbReference type="EMBL" id="JABTTQ020000012">
    <property type="protein sequence ID" value="KAK6143987.1"/>
    <property type="molecule type" value="Genomic_DNA"/>
</dbReference>
<evidence type="ECO:0000313" key="9">
    <source>
        <dbReference type="Proteomes" id="UP001318860"/>
    </source>
</evidence>
<gene>
    <name evidence="8" type="ORF">DH2020_020807</name>
</gene>
<evidence type="ECO:0000256" key="5">
    <source>
        <dbReference type="ARBA" id="ARBA00023242"/>
    </source>
</evidence>